<evidence type="ECO:0000313" key="1">
    <source>
        <dbReference type="EMBL" id="KAK6763035.1"/>
    </source>
</evidence>
<dbReference type="Proteomes" id="UP001303046">
    <property type="component" value="Unassembled WGS sequence"/>
</dbReference>
<keyword evidence="2" id="KW-1185">Reference proteome</keyword>
<proteinExistence type="predicted"/>
<evidence type="ECO:0000313" key="2">
    <source>
        <dbReference type="Proteomes" id="UP001303046"/>
    </source>
</evidence>
<protein>
    <submittedName>
        <fullName evidence="1">Uncharacterized protein</fullName>
    </submittedName>
</protein>
<name>A0ABR1EKZ4_NECAM</name>
<dbReference type="EMBL" id="JAVFWL010000006">
    <property type="protein sequence ID" value="KAK6763035.1"/>
    <property type="molecule type" value="Genomic_DNA"/>
</dbReference>
<sequence length="85" mass="9630">MLKSPIVNDAVERGATRLSSIQEARLSTSDADLRITRNDPFEHHFPEVGDWGRVYESDYSLLAVARYILDATEHLSIRYGHAQAE</sequence>
<reference evidence="1 2" key="1">
    <citation type="submission" date="2023-08" db="EMBL/GenBank/DDBJ databases">
        <title>A Necator americanus chromosomal reference genome.</title>
        <authorList>
            <person name="Ilik V."/>
            <person name="Petrzelkova K.J."/>
            <person name="Pardy F."/>
            <person name="Fuh T."/>
            <person name="Niatou-Singa F.S."/>
            <person name="Gouil Q."/>
            <person name="Baker L."/>
            <person name="Ritchie M.E."/>
            <person name="Jex A.R."/>
            <person name="Gazzola D."/>
            <person name="Li H."/>
            <person name="Toshio Fujiwara R."/>
            <person name="Zhan B."/>
            <person name="Aroian R.V."/>
            <person name="Pafco B."/>
            <person name="Schwarz E.M."/>
        </authorList>
    </citation>
    <scope>NUCLEOTIDE SEQUENCE [LARGE SCALE GENOMIC DNA]</scope>
    <source>
        <strain evidence="1 2">Aroian</strain>
        <tissue evidence="1">Whole animal</tissue>
    </source>
</reference>
<accession>A0ABR1EKZ4</accession>
<comment type="caution">
    <text evidence="1">The sequence shown here is derived from an EMBL/GenBank/DDBJ whole genome shotgun (WGS) entry which is preliminary data.</text>
</comment>
<organism evidence="1 2">
    <name type="scientific">Necator americanus</name>
    <name type="common">Human hookworm</name>
    <dbReference type="NCBI Taxonomy" id="51031"/>
    <lineage>
        <taxon>Eukaryota</taxon>
        <taxon>Metazoa</taxon>
        <taxon>Ecdysozoa</taxon>
        <taxon>Nematoda</taxon>
        <taxon>Chromadorea</taxon>
        <taxon>Rhabditida</taxon>
        <taxon>Rhabditina</taxon>
        <taxon>Rhabditomorpha</taxon>
        <taxon>Strongyloidea</taxon>
        <taxon>Ancylostomatidae</taxon>
        <taxon>Bunostominae</taxon>
        <taxon>Necator</taxon>
    </lineage>
</organism>
<gene>
    <name evidence="1" type="primary">Necator_chrX.g23820</name>
    <name evidence="1" type="ORF">RB195_023656</name>
</gene>